<dbReference type="PANTHER" id="PTHR35526:SF3">
    <property type="entry name" value="ANTI-SIGMA-F FACTOR RSBW"/>
    <property type="match status" value="1"/>
</dbReference>
<dbReference type="InterPro" id="IPR050267">
    <property type="entry name" value="Anti-sigma-factor_SerPK"/>
</dbReference>
<evidence type="ECO:0000313" key="2">
    <source>
        <dbReference type="Proteomes" id="UP000477722"/>
    </source>
</evidence>
<dbReference type="Gene3D" id="3.30.565.10">
    <property type="entry name" value="Histidine kinase-like ATPase, C-terminal domain"/>
    <property type="match status" value="1"/>
</dbReference>
<dbReference type="PANTHER" id="PTHR35526">
    <property type="entry name" value="ANTI-SIGMA-F FACTOR RSBW-RELATED"/>
    <property type="match status" value="1"/>
</dbReference>
<name>A0A6G4X8L8_9ACTN</name>
<evidence type="ECO:0000313" key="1">
    <source>
        <dbReference type="EMBL" id="NGO73200.1"/>
    </source>
</evidence>
<keyword evidence="1" id="KW-0547">Nucleotide-binding</keyword>
<dbReference type="Proteomes" id="UP000477722">
    <property type="component" value="Unassembled WGS sequence"/>
</dbReference>
<comment type="caution">
    <text evidence="1">The sequence shown here is derived from an EMBL/GenBank/DDBJ whole genome shotgun (WGS) entry which is preliminary data.</text>
</comment>
<proteinExistence type="predicted"/>
<gene>
    <name evidence="1" type="ORF">G5C65_33700</name>
</gene>
<organism evidence="1 2">
    <name type="scientific">Streptomyces boncukensis</name>
    <dbReference type="NCBI Taxonomy" id="2711219"/>
    <lineage>
        <taxon>Bacteria</taxon>
        <taxon>Bacillati</taxon>
        <taxon>Actinomycetota</taxon>
        <taxon>Actinomycetes</taxon>
        <taxon>Kitasatosporales</taxon>
        <taxon>Streptomycetaceae</taxon>
        <taxon>Streptomyces</taxon>
    </lineage>
</organism>
<dbReference type="GO" id="GO:0005524">
    <property type="term" value="F:ATP binding"/>
    <property type="evidence" value="ECO:0007669"/>
    <property type="project" value="UniProtKB-KW"/>
</dbReference>
<sequence length="121" mass="13148">MARLTLRAVLTRHHLAPLLDTAELLASELLTNAYLHSNGPASVRLRWTDGTLRIGVWDTNAAPPCAQDTGTGSESGRGMRVVELCAATWGWFALGDELFGICGKYVWCDLQFRPGEFATAA</sequence>
<dbReference type="AlphaFoldDB" id="A0A6G4X8L8"/>
<dbReference type="SUPFAM" id="SSF55874">
    <property type="entry name" value="ATPase domain of HSP90 chaperone/DNA topoisomerase II/histidine kinase"/>
    <property type="match status" value="1"/>
</dbReference>
<keyword evidence="2" id="KW-1185">Reference proteome</keyword>
<reference evidence="1 2" key="1">
    <citation type="submission" date="2020-02" db="EMBL/GenBank/DDBJ databases">
        <title>Whole-genome analyses of novel actinobacteria.</title>
        <authorList>
            <person name="Sahin N."/>
            <person name="Tatar D."/>
        </authorList>
    </citation>
    <scope>NUCLEOTIDE SEQUENCE [LARGE SCALE GENOMIC DNA]</scope>
    <source>
        <strain evidence="1 2">SB3404</strain>
    </source>
</reference>
<dbReference type="EMBL" id="JAAKZZ010000652">
    <property type="protein sequence ID" value="NGO73200.1"/>
    <property type="molecule type" value="Genomic_DNA"/>
</dbReference>
<protein>
    <submittedName>
        <fullName evidence="1">ATP-binding protein</fullName>
    </submittedName>
</protein>
<dbReference type="CDD" id="cd16936">
    <property type="entry name" value="HATPase_RsbW-like"/>
    <property type="match status" value="1"/>
</dbReference>
<accession>A0A6G4X8L8</accession>
<keyword evidence="1" id="KW-0067">ATP-binding</keyword>
<dbReference type="InterPro" id="IPR036890">
    <property type="entry name" value="HATPase_C_sf"/>
</dbReference>